<comment type="caution">
    <text evidence="1">The sequence shown here is derived from an EMBL/GenBank/DDBJ whole genome shotgun (WGS) entry which is preliminary data.</text>
</comment>
<gene>
    <name evidence="1" type="ORF">DLAC_06429</name>
</gene>
<proteinExistence type="predicted"/>
<name>A0A151ZEV1_TIELA</name>
<organism evidence="1 2">
    <name type="scientific">Tieghemostelium lacteum</name>
    <name type="common">Slime mold</name>
    <name type="synonym">Dictyostelium lacteum</name>
    <dbReference type="NCBI Taxonomy" id="361077"/>
    <lineage>
        <taxon>Eukaryota</taxon>
        <taxon>Amoebozoa</taxon>
        <taxon>Evosea</taxon>
        <taxon>Eumycetozoa</taxon>
        <taxon>Dictyostelia</taxon>
        <taxon>Dictyosteliales</taxon>
        <taxon>Raperosteliaceae</taxon>
        <taxon>Tieghemostelium</taxon>
    </lineage>
</organism>
<dbReference type="InParanoid" id="A0A151ZEV1"/>
<protein>
    <submittedName>
        <fullName evidence="1">Uncharacterized protein</fullName>
    </submittedName>
</protein>
<dbReference type="Proteomes" id="UP000076078">
    <property type="component" value="Unassembled WGS sequence"/>
</dbReference>
<dbReference type="EMBL" id="LODT01000029">
    <property type="protein sequence ID" value="KYQ92447.1"/>
    <property type="molecule type" value="Genomic_DNA"/>
</dbReference>
<sequence length="343" mass="39534">MIVLPTLGSASVEVKKEKSHLLSDLKIKNKEISRVLEEMSKDIASLIIKFKEISFDEIEEPQQVTPQEVEEIEVISREERSLPQDVELWSYDDRIEVYQVPGDQDALMKLKSQMESLVTAVHQYNHNYNFIDLVYQCVLDKELMLNGGPVRQVRKEYRERHQENGLAGKNEAIGLDELMISYQELFAKCRIVKYSNFTMAYYQLVPDEVRVQTNRDDSHLFFSDLDAFVNNTGCQEISLKIDLSCKVSQFVGDNTAIVEKLDSMFGSENYGPDAQIEYQKLKDTFELVKRLPSQGDADLSKLQNLIRVFIGYRDWLINHLESIANISSDEAEYNSDSDDMIID</sequence>
<accession>A0A151ZEV1</accession>
<reference evidence="1 2" key="1">
    <citation type="submission" date="2015-12" db="EMBL/GenBank/DDBJ databases">
        <title>Dictyostelia acquired genes for synthesis and detection of signals that induce cell-type specialization by lateral gene transfer from prokaryotes.</title>
        <authorList>
            <person name="Gloeckner G."/>
            <person name="Schaap P."/>
        </authorList>
    </citation>
    <scope>NUCLEOTIDE SEQUENCE [LARGE SCALE GENOMIC DNA]</scope>
    <source>
        <strain evidence="1 2">TK</strain>
    </source>
</reference>
<keyword evidence="2" id="KW-1185">Reference proteome</keyword>
<dbReference type="AlphaFoldDB" id="A0A151ZEV1"/>
<evidence type="ECO:0000313" key="2">
    <source>
        <dbReference type="Proteomes" id="UP000076078"/>
    </source>
</evidence>
<evidence type="ECO:0000313" key="1">
    <source>
        <dbReference type="EMBL" id="KYQ92447.1"/>
    </source>
</evidence>